<name>A0AAV7RJG7_PLEWA</name>
<evidence type="ECO:0000313" key="2">
    <source>
        <dbReference type="Proteomes" id="UP001066276"/>
    </source>
</evidence>
<keyword evidence="2" id="KW-1185">Reference proteome</keyword>
<dbReference type="EMBL" id="JANPWB010000009">
    <property type="protein sequence ID" value="KAJ1150978.1"/>
    <property type="molecule type" value="Genomic_DNA"/>
</dbReference>
<protein>
    <submittedName>
        <fullName evidence="1">Uncharacterized protein</fullName>
    </submittedName>
</protein>
<dbReference type="AlphaFoldDB" id="A0AAV7RJG7"/>
<organism evidence="1 2">
    <name type="scientific">Pleurodeles waltl</name>
    <name type="common">Iberian ribbed newt</name>
    <dbReference type="NCBI Taxonomy" id="8319"/>
    <lineage>
        <taxon>Eukaryota</taxon>
        <taxon>Metazoa</taxon>
        <taxon>Chordata</taxon>
        <taxon>Craniata</taxon>
        <taxon>Vertebrata</taxon>
        <taxon>Euteleostomi</taxon>
        <taxon>Amphibia</taxon>
        <taxon>Batrachia</taxon>
        <taxon>Caudata</taxon>
        <taxon>Salamandroidea</taxon>
        <taxon>Salamandridae</taxon>
        <taxon>Pleurodelinae</taxon>
        <taxon>Pleurodeles</taxon>
    </lineage>
</organism>
<comment type="caution">
    <text evidence="1">The sequence shown here is derived from an EMBL/GenBank/DDBJ whole genome shotgun (WGS) entry which is preliminary data.</text>
</comment>
<gene>
    <name evidence="1" type="ORF">NDU88_003765</name>
</gene>
<accession>A0AAV7RJG7</accession>
<proteinExistence type="predicted"/>
<sequence>MDQALTACYQDLYLVDPSSPHEDLPQFVQDLPVLSLSSEDRESLEVDITVEELRKALAQLQPGKAPGHNGFPPEYWSISEALRKGELPPDLRTADTVVLSKPNLDCTWYGDHLVIEY</sequence>
<evidence type="ECO:0000313" key="1">
    <source>
        <dbReference type="EMBL" id="KAJ1150978.1"/>
    </source>
</evidence>
<dbReference type="Proteomes" id="UP001066276">
    <property type="component" value="Chromosome 5"/>
</dbReference>
<reference evidence="1" key="1">
    <citation type="journal article" date="2022" name="bioRxiv">
        <title>Sequencing and chromosome-scale assembly of the giantPleurodeles waltlgenome.</title>
        <authorList>
            <person name="Brown T."/>
            <person name="Elewa A."/>
            <person name="Iarovenko S."/>
            <person name="Subramanian E."/>
            <person name="Araus A.J."/>
            <person name="Petzold A."/>
            <person name="Susuki M."/>
            <person name="Suzuki K.-i.T."/>
            <person name="Hayashi T."/>
            <person name="Toyoda A."/>
            <person name="Oliveira C."/>
            <person name="Osipova E."/>
            <person name="Leigh N.D."/>
            <person name="Simon A."/>
            <person name="Yun M.H."/>
        </authorList>
    </citation>
    <scope>NUCLEOTIDE SEQUENCE</scope>
    <source>
        <strain evidence="1">20211129_DDA</strain>
        <tissue evidence="1">Liver</tissue>
    </source>
</reference>